<dbReference type="Gene3D" id="1.10.8.10">
    <property type="entry name" value="DNA helicase RuvA subunit, C-terminal domain"/>
    <property type="match status" value="1"/>
</dbReference>
<feature type="domain" description="Release factor glutamine methyltransferase N-terminal" evidence="7">
    <location>
        <begin position="10"/>
        <end position="75"/>
    </location>
</feature>
<proteinExistence type="inferred from homology"/>
<comment type="caution">
    <text evidence="8">The sequence shown here is derived from an EMBL/GenBank/DDBJ whole genome shotgun (WGS) entry which is preliminary data.</text>
</comment>
<feature type="binding site" evidence="5">
    <location>
        <position position="173"/>
    </location>
    <ligand>
        <name>S-adenosyl-L-methionine</name>
        <dbReference type="ChEBI" id="CHEBI:59789"/>
    </ligand>
</feature>
<evidence type="ECO:0000256" key="1">
    <source>
        <dbReference type="ARBA" id="ARBA00022603"/>
    </source>
</evidence>
<dbReference type="InterPro" id="IPR007848">
    <property type="entry name" value="Small_mtfrase_dom"/>
</dbReference>
<organism evidence="8 9">
    <name type="scientific">Enterovirga aerilata</name>
    <dbReference type="NCBI Taxonomy" id="2730920"/>
    <lineage>
        <taxon>Bacteria</taxon>
        <taxon>Pseudomonadati</taxon>
        <taxon>Pseudomonadota</taxon>
        <taxon>Alphaproteobacteria</taxon>
        <taxon>Hyphomicrobiales</taxon>
        <taxon>Methylobacteriaceae</taxon>
        <taxon>Enterovirga</taxon>
    </lineage>
</organism>
<keyword evidence="2 5" id="KW-0808">Transferase</keyword>
<reference evidence="8 9" key="1">
    <citation type="submission" date="2020-04" db="EMBL/GenBank/DDBJ databases">
        <title>Enterovirga sp. isolate from soil.</title>
        <authorList>
            <person name="Chea S."/>
            <person name="Kim D.-U."/>
        </authorList>
    </citation>
    <scope>NUCLEOTIDE SEQUENCE [LARGE SCALE GENOMIC DNA]</scope>
    <source>
        <strain evidence="8 9">DB1703</strain>
    </source>
</reference>
<dbReference type="InterPro" id="IPR002052">
    <property type="entry name" value="DNA_methylase_N6_adenine_CS"/>
</dbReference>
<name>A0A849I3M0_9HYPH</name>
<feature type="binding site" evidence="5">
    <location>
        <position position="144"/>
    </location>
    <ligand>
        <name>S-adenosyl-L-methionine</name>
        <dbReference type="ChEBI" id="CHEBI:59789"/>
    </ligand>
</feature>
<dbReference type="NCBIfam" id="TIGR00536">
    <property type="entry name" value="hemK_fam"/>
    <property type="match status" value="1"/>
</dbReference>
<dbReference type="HAMAP" id="MF_02126">
    <property type="entry name" value="RF_methyltr_PrmC"/>
    <property type="match status" value="1"/>
</dbReference>
<dbReference type="NCBIfam" id="TIGR03534">
    <property type="entry name" value="RF_mod_PrmC"/>
    <property type="match status" value="1"/>
</dbReference>
<keyword evidence="9" id="KW-1185">Reference proteome</keyword>
<dbReference type="InterPro" id="IPR004556">
    <property type="entry name" value="HemK-like"/>
</dbReference>
<dbReference type="PROSITE" id="PS00092">
    <property type="entry name" value="N6_MTASE"/>
    <property type="match status" value="1"/>
</dbReference>
<accession>A0A849I3M0</accession>
<dbReference type="PANTHER" id="PTHR18895">
    <property type="entry name" value="HEMK METHYLTRANSFERASE"/>
    <property type="match status" value="1"/>
</dbReference>
<feature type="binding site" evidence="5">
    <location>
        <position position="187"/>
    </location>
    <ligand>
        <name>S-adenosyl-L-methionine</name>
        <dbReference type="ChEBI" id="CHEBI:59789"/>
    </ligand>
</feature>
<dbReference type="PANTHER" id="PTHR18895:SF74">
    <property type="entry name" value="MTRF1L RELEASE FACTOR GLUTAMINE METHYLTRANSFERASE"/>
    <property type="match status" value="1"/>
</dbReference>
<dbReference type="InterPro" id="IPR050320">
    <property type="entry name" value="N5-glutamine_MTase"/>
</dbReference>
<feature type="domain" description="Methyltransferase small" evidence="6">
    <location>
        <begin position="114"/>
        <end position="193"/>
    </location>
</feature>
<dbReference type="CDD" id="cd02440">
    <property type="entry name" value="AdoMet_MTases"/>
    <property type="match status" value="1"/>
</dbReference>
<dbReference type="EMBL" id="JABEPP010000004">
    <property type="protein sequence ID" value="NNM74012.1"/>
    <property type="molecule type" value="Genomic_DNA"/>
</dbReference>
<keyword evidence="1 5" id="KW-0489">Methyltransferase</keyword>
<evidence type="ECO:0000256" key="4">
    <source>
        <dbReference type="ARBA" id="ARBA00048391"/>
    </source>
</evidence>
<dbReference type="SUPFAM" id="SSF53335">
    <property type="entry name" value="S-adenosyl-L-methionine-dependent methyltransferases"/>
    <property type="match status" value="1"/>
</dbReference>
<dbReference type="InterPro" id="IPR019874">
    <property type="entry name" value="RF_methyltr_PrmC"/>
</dbReference>
<sequence length="280" mass="29180">MTRAAAQAGLRRALTAAGIASAALDARLLVAAALGIGATAFLAHPDERLTAEQAARLGALARRRLAREPVGRILGEVEFWGLPFRLAPEVLAPRPDTETVVEAALERSAGVEPPRRILDLGTGSGCILVALLSELPAAFGVGVDRSPDALRIAAANAARNGVGLRAGFAASDWAAALGTGFDLIVSNPPYIRTAEIAALDLDVSRYDPAAALDGGRDGLDAYRAILADSWRCLAPGGRLVLELGHDQAAAVEELGRAQGWRKEALRTDLAGHSRAIVLTR</sequence>
<dbReference type="GO" id="GO:0032259">
    <property type="term" value="P:methylation"/>
    <property type="evidence" value="ECO:0007669"/>
    <property type="project" value="UniProtKB-KW"/>
</dbReference>
<dbReference type="GO" id="GO:0102559">
    <property type="term" value="F:peptide chain release factor N(5)-glutamine methyltransferase activity"/>
    <property type="evidence" value="ECO:0007669"/>
    <property type="project" value="UniProtKB-EC"/>
</dbReference>
<feature type="binding site" evidence="5">
    <location>
        <begin position="187"/>
        <end position="190"/>
    </location>
    <ligand>
        <name>substrate</name>
    </ligand>
</feature>
<comment type="similarity">
    <text evidence="5">Belongs to the protein N5-glutamine methyltransferase family. PrmC subfamily.</text>
</comment>
<dbReference type="AlphaFoldDB" id="A0A849I3M0"/>
<dbReference type="InterPro" id="IPR040758">
    <property type="entry name" value="PrmC_N"/>
</dbReference>
<dbReference type="Pfam" id="PF17827">
    <property type="entry name" value="PrmC_N"/>
    <property type="match status" value="1"/>
</dbReference>
<evidence type="ECO:0000259" key="7">
    <source>
        <dbReference type="Pfam" id="PF17827"/>
    </source>
</evidence>
<comment type="function">
    <text evidence="5">Methylates the class 1 translation termination release factors RF1/PrfA and RF2/PrfB on the glutamine residue of the universally conserved GGQ motif.</text>
</comment>
<dbReference type="Pfam" id="PF05175">
    <property type="entry name" value="MTS"/>
    <property type="match status" value="1"/>
</dbReference>
<comment type="catalytic activity">
    <reaction evidence="4 5">
        <text>L-glutaminyl-[peptide chain release factor] + S-adenosyl-L-methionine = N(5)-methyl-L-glutaminyl-[peptide chain release factor] + S-adenosyl-L-homocysteine + H(+)</text>
        <dbReference type="Rhea" id="RHEA:42896"/>
        <dbReference type="Rhea" id="RHEA-COMP:10271"/>
        <dbReference type="Rhea" id="RHEA-COMP:10272"/>
        <dbReference type="ChEBI" id="CHEBI:15378"/>
        <dbReference type="ChEBI" id="CHEBI:30011"/>
        <dbReference type="ChEBI" id="CHEBI:57856"/>
        <dbReference type="ChEBI" id="CHEBI:59789"/>
        <dbReference type="ChEBI" id="CHEBI:61891"/>
        <dbReference type="EC" id="2.1.1.297"/>
    </reaction>
</comment>
<protein>
    <recommendedName>
        <fullName evidence="5">Release factor glutamine methyltransferase</fullName>
        <shortName evidence="5">RF MTase</shortName>
        <ecNumber evidence="5">2.1.1.297</ecNumber>
    </recommendedName>
    <alternativeName>
        <fullName evidence="5">N5-glutamine methyltransferase PrmC</fullName>
    </alternativeName>
    <alternativeName>
        <fullName evidence="5">Protein-(glutamine-N5) MTase PrmC</fullName>
    </alternativeName>
    <alternativeName>
        <fullName evidence="5">Protein-glutamine N-methyltransferase PrmC</fullName>
    </alternativeName>
</protein>
<evidence type="ECO:0000313" key="8">
    <source>
        <dbReference type="EMBL" id="NNM74012.1"/>
    </source>
</evidence>
<evidence type="ECO:0000256" key="5">
    <source>
        <dbReference type="HAMAP-Rule" id="MF_02126"/>
    </source>
</evidence>
<feature type="binding site" evidence="5">
    <location>
        <begin position="121"/>
        <end position="125"/>
    </location>
    <ligand>
        <name>S-adenosyl-L-methionine</name>
        <dbReference type="ChEBI" id="CHEBI:59789"/>
    </ligand>
</feature>
<dbReference type="PRINTS" id="PR00507">
    <property type="entry name" value="N12N6MTFRASE"/>
</dbReference>
<keyword evidence="3 5" id="KW-0949">S-adenosyl-L-methionine</keyword>
<evidence type="ECO:0000313" key="9">
    <source>
        <dbReference type="Proteomes" id="UP000564885"/>
    </source>
</evidence>
<evidence type="ECO:0000256" key="3">
    <source>
        <dbReference type="ARBA" id="ARBA00022691"/>
    </source>
</evidence>
<dbReference type="EC" id="2.1.1.297" evidence="5"/>
<dbReference type="GO" id="GO:0003676">
    <property type="term" value="F:nucleic acid binding"/>
    <property type="evidence" value="ECO:0007669"/>
    <property type="project" value="InterPro"/>
</dbReference>
<dbReference type="Proteomes" id="UP000564885">
    <property type="component" value="Unassembled WGS sequence"/>
</dbReference>
<evidence type="ECO:0000259" key="6">
    <source>
        <dbReference type="Pfam" id="PF05175"/>
    </source>
</evidence>
<evidence type="ECO:0000256" key="2">
    <source>
        <dbReference type="ARBA" id="ARBA00022679"/>
    </source>
</evidence>
<dbReference type="InterPro" id="IPR029063">
    <property type="entry name" value="SAM-dependent_MTases_sf"/>
</dbReference>
<gene>
    <name evidence="5 8" type="primary">prmC</name>
    <name evidence="8" type="ORF">HJG44_16640</name>
</gene>
<dbReference type="Gene3D" id="3.40.50.150">
    <property type="entry name" value="Vaccinia Virus protein VP39"/>
    <property type="match status" value="1"/>
</dbReference>